<keyword evidence="13" id="KW-1185">Reference proteome</keyword>
<dbReference type="Gene3D" id="2.40.170.20">
    <property type="entry name" value="TonB-dependent receptor, beta-barrel domain"/>
    <property type="match status" value="1"/>
</dbReference>
<dbReference type="PROSITE" id="PS52016">
    <property type="entry name" value="TONB_DEPENDENT_REC_3"/>
    <property type="match status" value="1"/>
</dbReference>
<dbReference type="InterPro" id="IPR037066">
    <property type="entry name" value="Plug_dom_sf"/>
</dbReference>
<dbReference type="InterPro" id="IPR039426">
    <property type="entry name" value="TonB-dep_rcpt-like"/>
</dbReference>
<protein>
    <submittedName>
        <fullName evidence="12">SusC/RagA family TonB-linked outer membrane protein</fullName>
    </submittedName>
</protein>
<evidence type="ECO:0000256" key="8">
    <source>
        <dbReference type="PROSITE-ProRule" id="PRU01360"/>
    </source>
</evidence>
<comment type="caution">
    <text evidence="12">The sequence shown here is derived from an EMBL/GenBank/DDBJ whole genome shotgun (WGS) entry which is preliminary data.</text>
</comment>
<dbReference type="Pfam" id="PF13715">
    <property type="entry name" value="CarbopepD_reg_2"/>
    <property type="match status" value="1"/>
</dbReference>
<dbReference type="NCBIfam" id="TIGR04057">
    <property type="entry name" value="SusC_RagA_signa"/>
    <property type="match status" value="1"/>
</dbReference>
<evidence type="ECO:0000259" key="10">
    <source>
        <dbReference type="Pfam" id="PF00593"/>
    </source>
</evidence>
<evidence type="ECO:0000256" key="9">
    <source>
        <dbReference type="RuleBase" id="RU003357"/>
    </source>
</evidence>
<dbReference type="NCBIfam" id="TIGR04056">
    <property type="entry name" value="OMP_RagA_SusC"/>
    <property type="match status" value="1"/>
</dbReference>
<dbReference type="InterPro" id="IPR012910">
    <property type="entry name" value="Plug_dom"/>
</dbReference>
<feature type="domain" description="TonB-dependent receptor plug" evidence="11">
    <location>
        <begin position="116"/>
        <end position="221"/>
    </location>
</feature>
<proteinExistence type="inferred from homology"/>
<comment type="subcellular location">
    <subcellularLocation>
        <location evidence="1 8">Cell outer membrane</location>
        <topology evidence="1 8">Multi-pass membrane protein</topology>
    </subcellularLocation>
</comment>
<dbReference type="InterPro" id="IPR036942">
    <property type="entry name" value="Beta-barrel_TonB_sf"/>
</dbReference>
<evidence type="ECO:0000256" key="2">
    <source>
        <dbReference type="ARBA" id="ARBA00022448"/>
    </source>
</evidence>
<evidence type="ECO:0000313" key="12">
    <source>
        <dbReference type="EMBL" id="MFD1629173.1"/>
    </source>
</evidence>
<keyword evidence="3 8" id="KW-1134">Transmembrane beta strand</keyword>
<comment type="similarity">
    <text evidence="8 9">Belongs to the TonB-dependent receptor family.</text>
</comment>
<dbReference type="InterPro" id="IPR008969">
    <property type="entry name" value="CarboxyPept-like_regulatory"/>
</dbReference>
<name>A0ABW4I8X0_9SPHI</name>
<dbReference type="InterPro" id="IPR023997">
    <property type="entry name" value="TonB-dep_OMP_SusC/RagA_CS"/>
</dbReference>
<keyword evidence="6 8" id="KW-0472">Membrane</keyword>
<gene>
    <name evidence="12" type="ORF">ACFSAH_04745</name>
</gene>
<evidence type="ECO:0000256" key="1">
    <source>
        <dbReference type="ARBA" id="ARBA00004571"/>
    </source>
</evidence>
<sequence>MVQIFLSHPLKADENAILRQKEKITVSGIVTANDGEILPGVSVLEKGTKNGVLTSINGQYTLAVDENSILVFSMIGFNTQEVIVSKQTRINIQLKPGITSLDEIMVVGYGSKNKSTFTGSAVTLNAEDLNKSSLSVANLLQGRAAGVQVSQNNGTPGASLSIRIRGTNSINADSEPLYVIDGFPTTDGVGVSLSPEDVASITILKDAASTSIYGARGANGVVLITTKTGVNKESRLNIHSYAGIQNVVGRFNLIGSYDNALRLNKLSELNGDLPSYGPGRLDSLKKGLLGTDWQDEVFRSASIQNHVLSFTGGTSKTGVFSSFDFLNQDGIVVHSKYKRIGGRVNVDHSINDKFKMTARVFGNYGIQNDLPLAPSTINGFLKQVLHANPSSTFDSGVPPQLDAQNPLHFLEAEDRENTNYRTNGYFSLKYQPIQKLTIQADFGSDITKSKASYFAPSTVPNAVASHGIATVANIGEQDLIFNPTVHYELKKEEHNAKFLVGYNYQNYLYQEEGVTATNFSSDDLGYNNLSTAQQFTAYSGKTSVRRKSWFGRVDYDYKNKYIFTGTYRIDGSSVFGNNHKLGYFPSAAIAWQFNQEDFIKNLGLFSSGKLRLSYGITGNDRIPSGISSATYASDNSTKYTFDGVSSVSGIATTRISNPDLRWEQTEAWDLGLDVGLLKNRIILEADYYSKITNDLLLDRSIAPSTGFETLFGNTGKVENKGIELSLQTINISNKHLKWNTTISYAYNRNKVLSLGDNNSDIYVGSFKPDGSANFESPFIIRVGEPLGAIYGYVYDGIIQANDPVLTTTHPNAQVGDPKFVNLVDDNILDPEDRIVLGIGLPKALIGITNNITYKNFNLDLVLQGQTGGKLLNVQKIDLLNPISRGNQLEDVLTDVWSPENTSGTIPARSFYGNSHGGWVNSHFVESSDYLRIKNITLTYSIPSKLIKTIGIAGFDIYVNAQNLYTFTKYSGLDPEIGNLVNNSQQNKNVARGIDFNAYPVNRMYLLGAKVTF</sequence>
<evidence type="ECO:0000313" key="13">
    <source>
        <dbReference type="Proteomes" id="UP001597118"/>
    </source>
</evidence>
<dbReference type="InterPro" id="IPR000531">
    <property type="entry name" value="Beta-barrel_TonB"/>
</dbReference>
<dbReference type="SUPFAM" id="SSF56935">
    <property type="entry name" value="Porins"/>
    <property type="match status" value="1"/>
</dbReference>
<evidence type="ECO:0000256" key="7">
    <source>
        <dbReference type="ARBA" id="ARBA00023237"/>
    </source>
</evidence>
<evidence type="ECO:0000256" key="6">
    <source>
        <dbReference type="ARBA" id="ARBA00023136"/>
    </source>
</evidence>
<evidence type="ECO:0000256" key="4">
    <source>
        <dbReference type="ARBA" id="ARBA00022692"/>
    </source>
</evidence>
<evidence type="ECO:0000259" key="11">
    <source>
        <dbReference type="Pfam" id="PF07715"/>
    </source>
</evidence>
<keyword evidence="5 9" id="KW-0798">TonB box</keyword>
<evidence type="ECO:0000256" key="5">
    <source>
        <dbReference type="ARBA" id="ARBA00023077"/>
    </source>
</evidence>
<dbReference type="RefSeq" id="WP_379661553.1">
    <property type="nucleotide sequence ID" value="NZ_JBHUDG010000003.1"/>
</dbReference>
<dbReference type="InterPro" id="IPR023996">
    <property type="entry name" value="TonB-dep_OMP_SusC/RagA"/>
</dbReference>
<dbReference type="Gene3D" id="2.170.130.10">
    <property type="entry name" value="TonB-dependent receptor, plug domain"/>
    <property type="match status" value="1"/>
</dbReference>
<feature type="domain" description="TonB-dependent receptor-like beta-barrel" evidence="10">
    <location>
        <begin position="384"/>
        <end position="752"/>
    </location>
</feature>
<dbReference type="Pfam" id="PF07715">
    <property type="entry name" value="Plug"/>
    <property type="match status" value="1"/>
</dbReference>
<keyword evidence="4 8" id="KW-0812">Transmembrane</keyword>
<accession>A0ABW4I8X0</accession>
<reference evidence="13" key="1">
    <citation type="journal article" date="2019" name="Int. J. Syst. Evol. Microbiol.">
        <title>The Global Catalogue of Microorganisms (GCM) 10K type strain sequencing project: providing services to taxonomists for standard genome sequencing and annotation.</title>
        <authorList>
            <consortium name="The Broad Institute Genomics Platform"/>
            <consortium name="The Broad Institute Genome Sequencing Center for Infectious Disease"/>
            <person name="Wu L."/>
            <person name="Ma J."/>
        </authorList>
    </citation>
    <scope>NUCLEOTIDE SEQUENCE [LARGE SCALE GENOMIC DNA]</scope>
    <source>
        <strain evidence="13">CCUG 53762</strain>
    </source>
</reference>
<evidence type="ECO:0000256" key="3">
    <source>
        <dbReference type="ARBA" id="ARBA00022452"/>
    </source>
</evidence>
<dbReference type="EMBL" id="JBHUDG010000003">
    <property type="protein sequence ID" value="MFD1629173.1"/>
    <property type="molecule type" value="Genomic_DNA"/>
</dbReference>
<organism evidence="12 13">
    <name type="scientific">Pseudopedobacter beijingensis</name>
    <dbReference type="NCBI Taxonomy" id="1207056"/>
    <lineage>
        <taxon>Bacteria</taxon>
        <taxon>Pseudomonadati</taxon>
        <taxon>Bacteroidota</taxon>
        <taxon>Sphingobacteriia</taxon>
        <taxon>Sphingobacteriales</taxon>
        <taxon>Sphingobacteriaceae</taxon>
        <taxon>Pseudopedobacter</taxon>
    </lineage>
</organism>
<dbReference type="SUPFAM" id="SSF49464">
    <property type="entry name" value="Carboxypeptidase regulatory domain-like"/>
    <property type="match status" value="1"/>
</dbReference>
<dbReference type="Gene3D" id="2.60.40.1120">
    <property type="entry name" value="Carboxypeptidase-like, regulatory domain"/>
    <property type="match status" value="1"/>
</dbReference>
<keyword evidence="7 8" id="KW-0998">Cell outer membrane</keyword>
<dbReference type="Pfam" id="PF00593">
    <property type="entry name" value="TonB_dep_Rec_b-barrel"/>
    <property type="match status" value="1"/>
</dbReference>
<dbReference type="Proteomes" id="UP001597118">
    <property type="component" value="Unassembled WGS sequence"/>
</dbReference>
<keyword evidence="2 8" id="KW-0813">Transport</keyword>